<evidence type="ECO:0000313" key="4">
    <source>
        <dbReference type="Proteomes" id="UP000522163"/>
    </source>
</evidence>
<evidence type="ECO:0000313" key="3">
    <source>
        <dbReference type="EMBL" id="MBF1272934.1"/>
    </source>
</evidence>
<organism evidence="2 4">
    <name type="scientific">Oribacterium sinus</name>
    <dbReference type="NCBI Taxonomy" id="237576"/>
    <lineage>
        <taxon>Bacteria</taxon>
        <taxon>Bacillati</taxon>
        <taxon>Bacillota</taxon>
        <taxon>Clostridia</taxon>
        <taxon>Lachnospirales</taxon>
        <taxon>Lachnospiraceae</taxon>
        <taxon>Oribacterium</taxon>
    </lineage>
</organism>
<dbReference type="GO" id="GO:0005737">
    <property type="term" value="C:cytoplasm"/>
    <property type="evidence" value="ECO:0007669"/>
    <property type="project" value="TreeGrafter"/>
</dbReference>
<dbReference type="Pfam" id="PF04468">
    <property type="entry name" value="PSP1"/>
    <property type="match status" value="1"/>
</dbReference>
<dbReference type="InterPro" id="IPR007557">
    <property type="entry name" value="PSP1_C"/>
</dbReference>
<accession>A0A7W9SHT8</accession>
<dbReference type="GeneID" id="85015909"/>
<gene>
    <name evidence="2" type="ORF">HNQ46_002399</name>
    <name evidence="3" type="ORF">HXM90_05890</name>
</gene>
<dbReference type="PROSITE" id="PS51411">
    <property type="entry name" value="PSP1_C"/>
    <property type="match status" value="1"/>
</dbReference>
<evidence type="ECO:0000259" key="1">
    <source>
        <dbReference type="PROSITE" id="PS51411"/>
    </source>
</evidence>
<dbReference type="NCBIfam" id="NF041131">
    <property type="entry name" value="RicT_YaaT_fam"/>
    <property type="match status" value="1"/>
</dbReference>
<dbReference type="EMBL" id="JABZRA010000073">
    <property type="protein sequence ID" value="MBF1272934.1"/>
    <property type="molecule type" value="Genomic_DNA"/>
</dbReference>
<dbReference type="EMBL" id="JACHHH010000017">
    <property type="protein sequence ID" value="MBB6042399.1"/>
    <property type="molecule type" value="Genomic_DNA"/>
</dbReference>
<proteinExistence type="predicted"/>
<evidence type="ECO:0000313" key="2">
    <source>
        <dbReference type="EMBL" id="MBB6042399.1"/>
    </source>
</evidence>
<sequence>MTEVIGIKFRTAGKVYYFAPKGISFTRGEFAVVETSRGVEYGEVLMANKELPEEKIVMPLKEILRKATEEDRKQYEVNHEKEREAFQICRKKIQEHGLEMKLIDVEYTFDRGKALFYFTADGRVDFRALVKDLAAIFRTRIELRQVGVRDETKLLGGYGSCGRPLCCHSYLPEFVPVSIKMAKEQGLSLNPSSISGVCGRLMCCLKNEEEVYEFLNSKLPAVGDYATTKEGLKGEVVSVSVLNQKVKLIVNLEKEDEKELREYEVSELKFKPRRRKDEA</sequence>
<dbReference type="InterPro" id="IPR047767">
    <property type="entry name" value="PSP1-like"/>
</dbReference>
<name>A0A7W9SHT8_9FIRM</name>
<dbReference type="Proteomes" id="UP000775770">
    <property type="component" value="Unassembled WGS sequence"/>
</dbReference>
<dbReference type="RefSeq" id="WP_007157536.1">
    <property type="nucleotide sequence ID" value="NZ_CAUQIH010000059.1"/>
</dbReference>
<comment type="caution">
    <text evidence="2">The sequence shown here is derived from an EMBL/GenBank/DDBJ whole genome shotgun (WGS) entry which is preliminary data.</text>
</comment>
<dbReference type="PANTHER" id="PTHR43830">
    <property type="entry name" value="PROTEIN PSP1"/>
    <property type="match status" value="1"/>
</dbReference>
<reference evidence="2 4" key="2">
    <citation type="submission" date="2020-08" db="EMBL/GenBank/DDBJ databases">
        <title>Genomic Encyclopedia of Type Strains, Phase IV (KMG-IV): sequencing the most valuable type-strain genomes for metagenomic binning, comparative biology and taxonomic classification.</title>
        <authorList>
            <person name="Goeker M."/>
        </authorList>
    </citation>
    <scope>NUCLEOTIDE SEQUENCE [LARGE SCALE GENOMIC DNA]</scope>
    <source>
        <strain evidence="2 4">DSM 17245</strain>
    </source>
</reference>
<dbReference type="Proteomes" id="UP000522163">
    <property type="component" value="Unassembled WGS sequence"/>
</dbReference>
<protein>
    <submittedName>
        <fullName evidence="2">Cell fate regulator YaaT (PSP1 superfamily)</fullName>
    </submittedName>
    <submittedName>
        <fullName evidence="3">Stage 0 sporulation family protein</fullName>
    </submittedName>
</protein>
<dbReference type="PANTHER" id="PTHR43830:SF3">
    <property type="entry name" value="PROTEIN PSP1"/>
    <property type="match status" value="1"/>
</dbReference>
<reference evidence="3" key="1">
    <citation type="submission" date="2020-04" db="EMBL/GenBank/DDBJ databases">
        <title>Deep metagenomics examines the oral microbiome during advanced dental caries in children, revealing novel taxa and co-occurrences with host molecules.</title>
        <authorList>
            <person name="Baker J.L."/>
            <person name="Morton J.T."/>
            <person name="Dinis M."/>
            <person name="Alvarez R."/>
            <person name="Tran N.C."/>
            <person name="Knight R."/>
            <person name="Edlund A."/>
        </authorList>
    </citation>
    <scope>NUCLEOTIDE SEQUENCE</scope>
    <source>
        <strain evidence="3">JCVI_38_bin.19</strain>
    </source>
</reference>
<dbReference type="AlphaFoldDB" id="A0A7W9SHT8"/>
<feature type="domain" description="PSP1 C-terminal" evidence="1">
    <location>
        <begin position="61"/>
        <end position="146"/>
    </location>
</feature>